<gene>
    <name evidence="3" type="ORF">EFR84_09180</name>
</gene>
<evidence type="ECO:0000313" key="3">
    <source>
        <dbReference type="EMBL" id="RUM07639.1"/>
    </source>
</evidence>
<evidence type="ECO:0000313" key="4">
    <source>
        <dbReference type="Proteomes" id="UP000278081"/>
    </source>
</evidence>
<accession>A0A432P5L4</accession>
<name>A0A432P5L4_9HYPH</name>
<dbReference type="PANTHER" id="PTHR37017">
    <property type="entry name" value="AB HYDROLASE-1 DOMAIN-CONTAINING PROTEIN-RELATED"/>
    <property type="match status" value="1"/>
</dbReference>
<reference evidence="3 4" key="1">
    <citation type="submission" date="2018-11" db="EMBL/GenBank/DDBJ databases">
        <title>Rhizobium chutanense sp. nov., isolated from root nodules of Phaseolus vulgaris in China.</title>
        <authorList>
            <person name="Huo Y."/>
        </authorList>
    </citation>
    <scope>NUCLEOTIDE SEQUENCE [LARGE SCALE GENOMIC DNA]</scope>
    <source>
        <strain evidence="3 4">C16</strain>
    </source>
</reference>
<dbReference type="GO" id="GO:0016787">
    <property type="term" value="F:hydrolase activity"/>
    <property type="evidence" value="ECO:0007669"/>
    <property type="project" value="UniProtKB-KW"/>
</dbReference>
<dbReference type="InterPro" id="IPR029058">
    <property type="entry name" value="AB_hydrolase_fold"/>
</dbReference>
<dbReference type="OrthoDB" id="9814966at2"/>
<dbReference type="SUPFAM" id="SSF53474">
    <property type="entry name" value="alpha/beta-Hydrolases"/>
    <property type="match status" value="1"/>
</dbReference>
<protein>
    <submittedName>
        <fullName evidence="3">Alpha/beta hydrolase</fullName>
    </submittedName>
</protein>
<feature type="domain" description="AB hydrolase-1" evidence="2">
    <location>
        <begin position="33"/>
        <end position="245"/>
    </location>
</feature>
<keyword evidence="1" id="KW-0732">Signal</keyword>
<comment type="caution">
    <text evidence="3">The sequence shown here is derived from an EMBL/GenBank/DDBJ whole genome shotgun (WGS) entry which is preliminary data.</text>
</comment>
<dbReference type="Pfam" id="PF12697">
    <property type="entry name" value="Abhydrolase_6"/>
    <property type="match status" value="1"/>
</dbReference>
<keyword evidence="3" id="KW-0378">Hydrolase</keyword>
<dbReference type="Gene3D" id="3.40.50.1820">
    <property type="entry name" value="alpha/beta hydrolase"/>
    <property type="match status" value="1"/>
</dbReference>
<dbReference type="RefSeq" id="WP_126908629.1">
    <property type="nucleotide sequence ID" value="NZ_ML133753.1"/>
</dbReference>
<dbReference type="PANTHER" id="PTHR37017:SF11">
    <property type="entry name" value="ESTERASE_LIPASE_THIOESTERASE DOMAIN-CONTAINING PROTEIN"/>
    <property type="match status" value="1"/>
</dbReference>
<evidence type="ECO:0000259" key="2">
    <source>
        <dbReference type="Pfam" id="PF12697"/>
    </source>
</evidence>
<feature type="signal peptide" evidence="1">
    <location>
        <begin position="1"/>
        <end position="25"/>
    </location>
</feature>
<feature type="chain" id="PRO_5019054059" evidence="1">
    <location>
        <begin position="26"/>
        <end position="252"/>
    </location>
</feature>
<organism evidence="3 4">
    <name type="scientific">Rhizobium chutanense</name>
    <dbReference type="NCBI Taxonomy" id="2035448"/>
    <lineage>
        <taxon>Bacteria</taxon>
        <taxon>Pseudomonadati</taxon>
        <taxon>Pseudomonadota</taxon>
        <taxon>Alphaproteobacteria</taxon>
        <taxon>Hyphomicrobiales</taxon>
        <taxon>Rhizobiaceae</taxon>
        <taxon>Rhizobium/Agrobacterium group</taxon>
        <taxon>Rhizobium</taxon>
    </lineage>
</organism>
<dbReference type="InterPro" id="IPR000073">
    <property type="entry name" value="AB_hydrolase_1"/>
</dbReference>
<dbReference type="AlphaFoldDB" id="A0A432P5L4"/>
<evidence type="ECO:0000256" key="1">
    <source>
        <dbReference type="SAM" id="SignalP"/>
    </source>
</evidence>
<sequence length="252" mass="26819">MLRNLGLIVSTLVAFAGSTSPATLAADLKAKTVVLVHGAFADGSSWQKVIPLLEKAGLKVIAVQNPLESLESDVAFTKRAIRDAEGPVVLVGHSWGGVVITEAGNDQKVKSLVYVAAYAPDAGQSLVDVASKYPALESQETFVKDEDGYLKISDDGISKYFAAGLSPDEQRLVAVVQGRFHVRATTAPVSHAAWRDKPSFMVVATKDQIIAPQIERDQVKSAKAEMVEVPSGHVAMLSHPKEVADLIVKAAH</sequence>
<proteinExistence type="predicted"/>
<dbReference type="Proteomes" id="UP000278081">
    <property type="component" value="Unassembled WGS sequence"/>
</dbReference>
<dbReference type="EMBL" id="RJTJ01000006">
    <property type="protein sequence ID" value="RUM07639.1"/>
    <property type="molecule type" value="Genomic_DNA"/>
</dbReference>
<dbReference type="InterPro" id="IPR052897">
    <property type="entry name" value="Sec-Metab_Biosynth_Hydrolase"/>
</dbReference>